<gene>
    <name evidence="1" type="ORF">SAMN05192575_101504</name>
</gene>
<evidence type="ECO:0000313" key="1">
    <source>
        <dbReference type="EMBL" id="SFA80484.1"/>
    </source>
</evidence>
<accession>A0A1I0VW23</accession>
<proteinExistence type="predicted"/>
<protein>
    <recommendedName>
        <fullName evidence="3">Antitoxin Xre/MbcA/ParS-like toxin-binding domain-containing protein</fullName>
    </recommendedName>
</protein>
<dbReference type="AlphaFoldDB" id="A0A1I0VW23"/>
<dbReference type="Proteomes" id="UP000199113">
    <property type="component" value="Unassembled WGS sequence"/>
</dbReference>
<evidence type="ECO:0008006" key="3">
    <source>
        <dbReference type="Google" id="ProtNLM"/>
    </source>
</evidence>
<name>A0A1I0VW23_9ACTN</name>
<evidence type="ECO:0000313" key="2">
    <source>
        <dbReference type="Proteomes" id="UP000199113"/>
    </source>
</evidence>
<dbReference type="STRING" id="748909.SAMN05192575_101504"/>
<organism evidence="1 2">
    <name type="scientific">Nocardioides alpinus</name>
    <dbReference type="NCBI Taxonomy" id="748909"/>
    <lineage>
        <taxon>Bacteria</taxon>
        <taxon>Bacillati</taxon>
        <taxon>Actinomycetota</taxon>
        <taxon>Actinomycetes</taxon>
        <taxon>Propionibacteriales</taxon>
        <taxon>Nocardioidaceae</taxon>
        <taxon>Nocardioides</taxon>
    </lineage>
</organism>
<reference evidence="1" key="1">
    <citation type="submission" date="2016-10" db="EMBL/GenBank/DDBJ databases">
        <authorList>
            <person name="de Groot N.N."/>
        </authorList>
    </citation>
    <scope>NUCLEOTIDE SEQUENCE [LARGE SCALE GENOMIC DNA]</scope>
    <source>
        <strain evidence="1">CGMCC 1.10697</strain>
    </source>
</reference>
<dbReference type="EMBL" id="FOKC01000001">
    <property type="protein sequence ID" value="SFA80484.1"/>
    <property type="molecule type" value="Genomic_DNA"/>
</dbReference>
<sequence>MAVQSPQDYVDSVLLQVRPQLLDRIHELADRGSPLPEPRELALLLGAGLPAAGPVELDPHFADLGPFYDSAGALHQLGNVTKQALASRRTNETVLAMRTGDGQWLYPAWQFTGDGGIRPALVPVLKALRGLDRWAAGVWLVAAHPDLSGSSPRQALRAGADPATVACLARRDAAALAA</sequence>